<dbReference type="SUPFAM" id="SSF53850">
    <property type="entry name" value="Periplasmic binding protein-like II"/>
    <property type="match status" value="1"/>
</dbReference>
<evidence type="ECO:0000313" key="1">
    <source>
        <dbReference type="EMBL" id="GAA0872071.1"/>
    </source>
</evidence>
<accession>A0ABN1MG01</accession>
<evidence type="ECO:0000313" key="2">
    <source>
        <dbReference type="Proteomes" id="UP001500507"/>
    </source>
</evidence>
<proteinExistence type="predicted"/>
<keyword evidence="2" id="KW-1185">Reference proteome</keyword>
<dbReference type="Gene3D" id="3.40.190.10">
    <property type="entry name" value="Periplasmic binding protein-like II"/>
    <property type="match status" value="1"/>
</dbReference>
<protein>
    <submittedName>
        <fullName evidence="1">Uncharacterized protein</fullName>
    </submittedName>
</protein>
<gene>
    <name evidence="1" type="ORF">GCM10009117_12180</name>
</gene>
<organism evidence="1 2">
    <name type="scientific">Gangjinia marincola</name>
    <dbReference type="NCBI Taxonomy" id="578463"/>
    <lineage>
        <taxon>Bacteria</taxon>
        <taxon>Pseudomonadati</taxon>
        <taxon>Bacteroidota</taxon>
        <taxon>Flavobacteriia</taxon>
        <taxon>Flavobacteriales</taxon>
        <taxon>Flavobacteriaceae</taxon>
        <taxon>Gangjinia</taxon>
    </lineage>
</organism>
<reference evidence="1 2" key="1">
    <citation type="journal article" date="2019" name="Int. J. Syst. Evol. Microbiol.">
        <title>The Global Catalogue of Microorganisms (GCM) 10K type strain sequencing project: providing services to taxonomists for standard genome sequencing and annotation.</title>
        <authorList>
            <consortium name="The Broad Institute Genomics Platform"/>
            <consortium name="The Broad Institute Genome Sequencing Center for Infectious Disease"/>
            <person name="Wu L."/>
            <person name="Ma J."/>
        </authorList>
    </citation>
    <scope>NUCLEOTIDE SEQUENCE [LARGE SCALE GENOMIC DNA]</scope>
    <source>
        <strain evidence="1 2">JCM 16082</strain>
    </source>
</reference>
<sequence length="357" mass="40838">MTYITQKITMWSIKSILAALILCLGIFTLYTQTELPPIQGRPILYQPDLLPWPQDIHPGNPDLTEPTSNRIYDLHMQIKDCEAMDLILSTSGNYHMALTDFWFDFIIPKYGLQNWYFSTSPPISPEQTNNSILTYTNISLQCQPHIAVGPKGVINALKKDSIIFGEPIPLFTNRGNVLLVKKGNPKNIKRLWDLERSDVVLATSNPYSEPGSFGNYAKSIYHMALHDGNETKALDLFESLFGKNTKKWIVGKRIHHREVPHLIYSDHADVGILFYHLARYMMKTFPHEFEIIPLGGTIENPIPLPGNQIGKLFLARINTKLTKKQSTAREQFISEIRDGAFDPYLEKHHINPIRDRK</sequence>
<dbReference type="Proteomes" id="UP001500507">
    <property type="component" value="Unassembled WGS sequence"/>
</dbReference>
<name>A0ABN1MG01_9FLAO</name>
<dbReference type="EMBL" id="BAAAFG010000013">
    <property type="protein sequence ID" value="GAA0872071.1"/>
    <property type="molecule type" value="Genomic_DNA"/>
</dbReference>
<comment type="caution">
    <text evidence="1">The sequence shown here is derived from an EMBL/GenBank/DDBJ whole genome shotgun (WGS) entry which is preliminary data.</text>
</comment>
<dbReference type="Pfam" id="PF13531">
    <property type="entry name" value="SBP_bac_11"/>
    <property type="match status" value="1"/>
</dbReference>